<dbReference type="Gene3D" id="1.10.3730.20">
    <property type="match status" value="2"/>
</dbReference>
<dbReference type="EMBL" id="QGGB01000006">
    <property type="protein sequence ID" value="PWN06450.1"/>
    <property type="molecule type" value="Genomic_DNA"/>
</dbReference>
<feature type="transmembrane region" description="Helical" evidence="1">
    <location>
        <begin position="97"/>
        <end position="119"/>
    </location>
</feature>
<dbReference type="PANTHER" id="PTHR22911:SF79">
    <property type="entry name" value="MOBA-LIKE NTP TRANSFERASE DOMAIN-CONTAINING PROTEIN"/>
    <property type="match status" value="1"/>
</dbReference>
<proteinExistence type="predicted"/>
<dbReference type="PANTHER" id="PTHR22911">
    <property type="entry name" value="ACYL-MALONYL CONDENSING ENZYME-RELATED"/>
    <property type="match status" value="1"/>
</dbReference>
<feature type="transmembrane region" description="Helical" evidence="1">
    <location>
        <begin position="7"/>
        <end position="25"/>
    </location>
</feature>
<dbReference type="GO" id="GO:0016020">
    <property type="term" value="C:membrane"/>
    <property type="evidence" value="ECO:0007669"/>
    <property type="project" value="InterPro"/>
</dbReference>
<evidence type="ECO:0000259" key="2">
    <source>
        <dbReference type="Pfam" id="PF00892"/>
    </source>
</evidence>
<dbReference type="Proteomes" id="UP000245533">
    <property type="component" value="Unassembled WGS sequence"/>
</dbReference>
<accession>A0A316TPY2</accession>
<name>A0A316TPY2_9BACT</name>
<feature type="transmembrane region" description="Helical" evidence="1">
    <location>
        <begin position="274"/>
        <end position="294"/>
    </location>
</feature>
<feature type="transmembrane region" description="Helical" evidence="1">
    <location>
        <begin position="249"/>
        <end position="268"/>
    </location>
</feature>
<feature type="transmembrane region" description="Helical" evidence="1">
    <location>
        <begin position="70"/>
        <end position="91"/>
    </location>
</feature>
<dbReference type="OrthoDB" id="9811486at2"/>
<keyword evidence="1" id="KW-1133">Transmembrane helix</keyword>
<dbReference type="Pfam" id="PF00892">
    <property type="entry name" value="EamA"/>
    <property type="match status" value="2"/>
</dbReference>
<evidence type="ECO:0000313" key="4">
    <source>
        <dbReference type="Proteomes" id="UP000245533"/>
    </source>
</evidence>
<feature type="transmembrane region" description="Helical" evidence="1">
    <location>
        <begin position="186"/>
        <end position="206"/>
    </location>
</feature>
<evidence type="ECO:0000313" key="3">
    <source>
        <dbReference type="EMBL" id="PWN06450.1"/>
    </source>
</evidence>
<dbReference type="InterPro" id="IPR000620">
    <property type="entry name" value="EamA_dom"/>
</dbReference>
<dbReference type="AlphaFoldDB" id="A0A316TPY2"/>
<dbReference type="RefSeq" id="WP_109646564.1">
    <property type="nucleotide sequence ID" value="NZ_QGGB01000006.1"/>
</dbReference>
<dbReference type="InterPro" id="IPR037185">
    <property type="entry name" value="EmrE-like"/>
</dbReference>
<comment type="caution">
    <text evidence="3">The sequence shown here is derived from an EMBL/GenBank/DDBJ whole genome shotgun (WGS) entry which is preliminary data.</text>
</comment>
<gene>
    <name evidence="3" type="ORF">DDZ15_07960</name>
</gene>
<keyword evidence="4" id="KW-1185">Reference proteome</keyword>
<feature type="transmembrane region" description="Helical" evidence="1">
    <location>
        <begin position="218"/>
        <end position="237"/>
    </location>
</feature>
<keyword evidence="1" id="KW-0812">Transmembrane</keyword>
<organism evidence="3 4">
    <name type="scientific">Rhodohalobacter mucosus</name>
    <dbReference type="NCBI Taxonomy" id="2079485"/>
    <lineage>
        <taxon>Bacteria</taxon>
        <taxon>Pseudomonadati</taxon>
        <taxon>Balneolota</taxon>
        <taxon>Balneolia</taxon>
        <taxon>Balneolales</taxon>
        <taxon>Balneolaceae</taxon>
        <taxon>Rhodohalobacter</taxon>
    </lineage>
</organism>
<sequence length="303" mass="33131">MRQTNALPTVMVGGAAALWGCIGIFTEYLSDGGFTSLQIVTLRAAMAAILLFFILWLRDPSLLRIRLADYRYFIGTGILSVTFFNWCYFTAINVTSLSVAVILLYTGPAFVILLSALLFREKITPRKAVSLALTFAGVVLVTGVFPAGFSEFSFYGILVGLGSGFGYALYSIFSKFALEKFRPLTIIFYTFLFASLFLIPFTLIVGPEWPSQTFTPESFGVVLGMGIFPTVLAYLLYTEGLNRMEAGSASITAMIEPATAATLGIMLFGEQIRILQVMGILLVLFSVSALYVNVGSKEKRTRA</sequence>
<feature type="domain" description="EamA" evidence="2">
    <location>
        <begin position="14"/>
        <end position="142"/>
    </location>
</feature>
<feature type="transmembrane region" description="Helical" evidence="1">
    <location>
        <begin position="37"/>
        <end position="58"/>
    </location>
</feature>
<reference evidence="3 4" key="1">
    <citation type="submission" date="2018-05" db="EMBL/GenBank/DDBJ databases">
        <title>Rhodohalobacter halophilus gen. nov., sp. nov., a moderately halophilic member of the family Balneolaceae.</title>
        <authorList>
            <person name="Liu Z.-W."/>
        </authorList>
    </citation>
    <scope>NUCLEOTIDE SEQUENCE [LARGE SCALE GENOMIC DNA]</scope>
    <source>
        <strain evidence="3 4">8A47</strain>
    </source>
</reference>
<feature type="transmembrane region" description="Helical" evidence="1">
    <location>
        <begin position="155"/>
        <end position="174"/>
    </location>
</feature>
<dbReference type="SUPFAM" id="SSF103481">
    <property type="entry name" value="Multidrug resistance efflux transporter EmrE"/>
    <property type="match status" value="2"/>
</dbReference>
<protein>
    <submittedName>
        <fullName evidence="3">EamA family transporter</fullName>
    </submittedName>
</protein>
<evidence type="ECO:0000256" key="1">
    <source>
        <dbReference type="SAM" id="Phobius"/>
    </source>
</evidence>
<feature type="domain" description="EamA" evidence="2">
    <location>
        <begin position="155"/>
        <end position="289"/>
    </location>
</feature>
<feature type="transmembrane region" description="Helical" evidence="1">
    <location>
        <begin position="131"/>
        <end position="149"/>
    </location>
</feature>
<keyword evidence="1" id="KW-0472">Membrane</keyword>